<evidence type="ECO:0000313" key="1">
    <source>
        <dbReference type="EMBL" id="KAJ8378826.1"/>
    </source>
</evidence>
<evidence type="ECO:0000313" key="2">
    <source>
        <dbReference type="Proteomes" id="UP001221898"/>
    </source>
</evidence>
<comment type="caution">
    <text evidence="1">The sequence shown here is derived from an EMBL/GenBank/DDBJ whole genome shotgun (WGS) entry which is preliminary data.</text>
</comment>
<sequence length="125" mass="14001">MTLRCSCGAVRPWDMPPPPPAPELGPNVTQQSALATLIHYPHLDPRHRAKLHLEGFSRIEPKTLFRTSSLTPSLTHSIISLITDRTRKQSRSIGFASDPRIPLRDGVNVALSFTSFCKWNYKLAL</sequence>
<protein>
    <submittedName>
        <fullName evidence="1">Uncharacterized protein</fullName>
    </submittedName>
</protein>
<dbReference type="Proteomes" id="UP001221898">
    <property type="component" value="Unassembled WGS sequence"/>
</dbReference>
<gene>
    <name evidence="1" type="ORF">AAFF_G00233950</name>
</gene>
<proteinExistence type="predicted"/>
<keyword evidence="2" id="KW-1185">Reference proteome</keyword>
<name>A0AAD7REH9_9TELE</name>
<organism evidence="1 2">
    <name type="scientific">Aldrovandia affinis</name>
    <dbReference type="NCBI Taxonomy" id="143900"/>
    <lineage>
        <taxon>Eukaryota</taxon>
        <taxon>Metazoa</taxon>
        <taxon>Chordata</taxon>
        <taxon>Craniata</taxon>
        <taxon>Vertebrata</taxon>
        <taxon>Euteleostomi</taxon>
        <taxon>Actinopterygii</taxon>
        <taxon>Neopterygii</taxon>
        <taxon>Teleostei</taxon>
        <taxon>Notacanthiformes</taxon>
        <taxon>Halosauridae</taxon>
        <taxon>Aldrovandia</taxon>
    </lineage>
</organism>
<dbReference type="AlphaFoldDB" id="A0AAD7REH9"/>
<accession>A0AAD7REH9</accession>
<dbReference type="EMBL" id="JAINUG010000309">
    <property type="protein sequence ID" value="KAJ8378826.1"/>
    <property type="molecule type" value="Genomic_DNA"/>
</dbReference>
<reference evidence="1" key="1">
    <citation type="journal article" date="2023" name="Science">
        <title>Genome structures resolve the early diversification of teleost fishes.</title>
        <authorList>
            <person name="Parey E."/>
            <person name="Louis A."/>
            <person name="Montfort J."/>
            <person name="Bouchez O."/>
            <person name="Roques C."/>
            <person name="Iampietro C."/>
            <person name="Lluch J."/>
            <person name="Castinel A."/>
            <person name="Donnadieu C."/>
            <person name="Desvignes T."/>
            <person name="Floi Bucao C."/>
            <person name="Jouanno E."/>
            <person name="Wen M."/>
            <person name="Mejri S."/>
            <person name="Dirks R."/>
            <person name="Jansen H."/>
            <person name="Henkel C."/>
            <person name="Chen W.J."/>
            <person name="Zahm M."/>
            <person name="Cabau C."/>
            <person name="Klopp C."/>
            <person name="Thompson A.W."/>
            <person name="Robinson-Rechavi M."/>
            <person name="Braasch I."/>
            <person name="Lecointre G."/>
            <person name="Bobe J."/>
            <person name="Postlethwait J.H."/>
            <person name="Berthelot C."/>
            <person name="Roest Crollius H."/>
            <person name="Guiguen Y."/>
        </authorList>
    </citation>
    <scope>NUCLEOTIDE SEQUENCE</scope>
    <source>
        <strain evidence="1">NC1722</strain>
    </source>
</reference>